<dbReference type="InterPro" id="IPR011141">
    <property type="entry name" value="Polyketide_synthase_type-III"/>
</dbReference>
<keyword evidence="3" id="KW-0012">Acyltransferase</keyword>
<dbReference type="InterPro" id="IPR001099">
    <property type="entry name" value="Chalcone/stilbene_synt_N"/>
</dbReference>
<dbReference type="Pfam" id="PF00195">
    <property type="entry name" value="Chal_sti_synt_N"/>
    <property type="match status" value="1"/>
</dbReference>
<dbReference type="InterPro" id="IPR012328">
    <property type="entry name" value="Chalcone/stilbene_synt_C"/>
</dbReference>
<organism evidence="7 8">
    <name type="scientific">Allobacillus saliphilus</name>
    <dbReference type="NCBI Taxonomy" id="2912308"/>
    <lineage>
        <taxon>Bacteria</taxon>
        <taxon>Bacillati</taxon>
        <taxon>Bacillota</taxon>
        <taxon>Bacilli</taxon>
        <taxon>Bacillales</taxon>
        <taxon>Bacillaceae</taxon>
        <taxon>Allobacillus</taxon>
    </lineage>
</organism>
<evidence type="ECO:0000313" key="8">
    <source>
        <dbReference type="Proteomes" id="UP000675431"/>
    </source>
</evidence>
<dbReference type="EMBL" id="JAGSIE010000009">
    <property type="protein sequence ID" value="MBR7553213.1"/>
    <property type="molecule type" value="Genomic_DNA"/>
</dbReference>
<evidence type="ECO:0000256" key="2">
    <source>
        <dbReference type="ARBA" id="ARBA00022679"/>
    </source>
</evidence>
<dbReference type="SUPFAM" id="SSF53901">
    <property type="entry name" value="Thiolase-like"/>
    <property type="match status" value="2"/>
</dbReference>
<name>A0A941CSQ8_9BACI</name>
<evidence type="ECO:0000256" key="4">
    <source>
        <dbReference type="PIRSR" id="PIRSR000451-1"/>
    </source>
</evidence>
<dbReference type="CDD" id="cd00831">
    <property type="entry name" value="CHS_like"/>
    <property type="match status" value="1"/>
</dbReference>
<reference evidence="7 8" key="1">
    <citation type="submission" date="2021-04" db="EMBL/GenBank/DDBJ databases">
        <title>Allobacillus sp. nov. SKP8-2 isolated from shrimp paste.</title>
        <authorList>
            <person name="Tanasupawat S."/>
            <person name="Yiamsombat S."/>
            <person name="Kanchanasin P."/>
            <person name="Kuncharoen N."/>
        </authorList>
    </citation>
    <scope>NUCLEOTIDE SEQUENCE [LARGE SCALE GENOMIC DNA]</scope>
    <source>
        <strain evidence="7 8">SKP8-2</strain>
    </source>
</reference>
<dbReference type="RefSeq" id="WP_212368135.1">
    <property type="nucleotide sequence ID" value="NZ_JAGSIE010000009.1"/>
</dbReference>
<evidence type="ECO:0000256" key="3">
    <source>
        <dbReference type="ARBA" id="ARBA00023315"/>
    </source>
</evidence>
<gene>
    <name evidence="7" type="ORF">KC820_03490</name>
</gene>
<dbReference type="PANTHER" id="PTHR11877">
    <property type="entry name" value="HYDROXYMETHYLGLUTARYL-COA SYNTHASE"/>
    <property type="match status" value="1"/>
</dbReference>
<proteinExistence type="inferred from homology"/>
<accession>A0A941CSQ8</accession>
<comment type="similarity">
    <text evidence="1">Belongs to the thiolase-like superfamily. Chalcone/stilbene synthases family.</text>
</comment>
<evidence type="ECO:0000256" key="1">
    <source>
        <dbReference type="ARBA" id="ARBA00005531"/>
    </source>
</evidence>
<evidence type="ECO:0000259" key="5">
    <source>
        <dbReference type="Pfam" id="PF00195"/>
    </source>
</evidence>
<keyword evidence="2" id="KW-0808">Transferase</keyword>
<dbReference type="Proteomes" id="UP000675431">
    <property type="component" value="Unassembled WGS sequence"/>
</dbReference>
<dbReference type="PANTHER" id="PTHR11877:SF99">
    <property type="entry name" value="1,3,6,8-TETRAHYDROXYNAPHTHALENE SYNTHASE"/>
    <property type="match status" value="1"/>
</dbReference>
<evidence type="ECO:0000313" key="7">
    <source>
        <dbReference type="EMBL" id="MBR7553213.1"/>
    </source>
</evidence>
<keyword evidence="8" id="KW-1185">Reference proteome</keyword>
<feature type="domain" description="Chalcone/stilbene synthase C-terminal" evidence="6">
    <location>
        <begin position="218"/>
        <end position="352"/>
    </location>
</feature>
<dbReference type="Pfam" id="PF02797">
    <property type="entry name" value="Chal_sti_synt_C"/>
    <property type="match status" value="1"/>
</dbReference>
<feature type="active site" description="Acyl-thioester intermediate" evidence="4">
    <location>
        <position position="138"/>
    </location>
</feature>
<comment type="caution">
    <text evidence="7">The sequence shown here is derived from an EMBL/GenBank/DDBJ whole genome shotgun (WGS) entry which is preliminary data.</text>
</comment>
<dbReference type="GO" id="GO:0030639">
    <property type="term" value="P:polyketide biosynthetic process"/>
    <property type="evidence" value="ECO:0007669"/>
    <property type="project" value="TreeGrafter"/>
</dbReference>
<dbReference type="GO" id="GO:0016747">
    <property type="term" value="F:acyltransferase activity, transferring groups other than amino-acyl groups"/>
    <property type="evidence" value="ECO:0007669"/>
    <property type="project" value="InterPro"/>
</dbReference>
<protein>
    <submittedName>
        <fullName evidence="7">Type III polyketide synthase</fullName>
    </submittedName>
</protein>
<dbReference type="Gene3D" id="3.40.47.10">
    <property type="match status" value="2"/>
</dbReference>
<feature type="domain" description="Chalcone/stilbene synthase N-terminal" evidence="5">
    <location>
        <begin position="2"/>
        <end position="197"/>
    </location>
</feature>
<dbReference type="PIRSF" id="PIRSF000451">
    <property type="entry name" value="PKS_III"/>
    <property type="match status" value="1"/>
</dbReference>
<sequence length="354" mass="39451">MAMIHSIGTAVPEQQLTQEDAKEFISSFVSDRRLRRFLNVFDQADISKRHFVVHPSFFQQRRSFEERNKLYEEHGVQLAYEAVSKCMNNQTQLQLSDIDAIITVNSTGILTPTLDAELINRLDLNDRITRMPLFGLGCAGGASGLSRAYDYLKAHPTKSVLLVATELASVAFHPDDLTPKDIVGAAIFSDGAGAVLLLGANHPSIEGSLQFQLTASSSRIKKNSMDLMGWDVKDDGFHVIFSREIPELVNTFWKDHLDDFLSGNSVELRDINQMIAHPGGKKILKNIEELLYEHQNVLLSSTILQQYGNMSSATVLFVLEAFLNEETSKKEGKHLVTALGPGFSSEMLLLERIK</sequence>
<evidence type="ECO:0000259" key="6">
    <source>
        <dbReference type="Pfam" id="PF02797"/>
    </source>
</evidence>
<dbReference type="InterPro" id="IPR016039">
    <property type="entry name" value="Thiolase-like"/>
</dbReference>
<dbReference type="AlphaFoldDB" id="A0A941CSQ8"/>